<keyword evidence="7" id="KW-1185">Reference proteome</keyword>
<feature type="region of interest" description="Disordered" evidence="4">
    <location>
        <begin position="47"/>
        <end position="97"/>
    </location>
</feature>
<dbReference type="Proteomes" id="UP000015453">
    <property type="component" value="Unassembled WGS sequence"/>
</dbReference>
<dbReference type="PANTHER" id="PTHR12446:SF34">
    <property type="entry name" value="PROTEIN LIN-54 HOMOLOG"/>
    <property type="match status" value="1"/>
</dbReference>
<comment type="caution">
    <text evidence="6">The sequence shown here is derived from an EMBL/GenBank/DDBJ whole genome shotgun (WGS) entry which is preliminary data.</text>
</comment>
<dbReference type="Pfam" id="PF03638">
    <property type="entry name" value="TCR"/>
    <property type="match status" value="2"/>
</dbReference>
<evidence type="ECO:0000256" key="1">
    <source>
        <dbReference type="ARBA" id="ARBA00004123"/>
    </source>
</evidence>
<dbReference type="EMBL" id="AUSU01004473">
    <property type="protein sequence ID" value="EPS65022.1"/>
    <property type="molecule type" value="Genomic_DNA"/>
</dbReference>
<feature type="non-terminal residue" evidence="6">
    <location>
        <position position="386"/>
    </location>
</feature>
<name>S8DYH8_9LAMI</name>
<reference evidence="6 7" key="1">
    <citation type="journal article" date="2013" name="BMC Genomics">
        <title>The miniature genome of a carnivorous plant Genlisea aurea contains a low number of genes and short non-coding sequences.</title>
        <authorList>
            <person name="Leushkin E.V."/>
            <person name="Sutormin R.A."/>
            <person name="Nabieva E.R."/>
            <person name="Penin A.A."/>
            <person name="Kondrashov A.S."/>
            <person name="Logacheva M.D."/>
        </authorList>
    </citation>
    <scope>NUCLEOTIDE SEQUENCE [LARGE SCALE GENOMIC DNA]</scope>
</reference>
<dbReference type="PROSITE" id="PS51634">
    <property type="entry name" value="CRC"/>
    <property type="match status" value="1"/>
</dbReference>
<evidence type="ECO:0000259" key="5">
    <source>
        <dbReference type="PROSITE" id="PS51634"/>
    </source>
</evidence>
<accession>S8DYH8</accession>
<evidence type="ECO:0000256" key="2">
    <source>
        <dbReference type="ARBA" id="ARBA00007267"/>
    </source>
</evidence>
<proteinExistence type="inferred from homology"/>
<dbReference type="SMART" id="SM01114">
    <property type="entry name" value="CXC"/>
    <property type="match status" value="2"/>
</dbReference>
<protein>
    <recommendedName>
        <fullName evidence="5">CRC domain-containing protein</fullName>
    </recommendedName>
</protein>
<sequence length="386" mass="42590">MEQSESTAGTLAASPVVRQLDFTGNSANQNGNSILLEHPQAQLESSLRALAQANQAHVSAGSRSPPPRFPAQTKTRESPESQKTNNLEKNDLTPKRKKHCNCKNSRCLKLYCECFASQTYCDGCNCMNCHNKLEFDVHRKEAMAAILERRPDAFRPKIASSPIGASDRAVEQHNKGCHCKKSTCLKKYCECYQANILCSEKCRCLDCKNYEGSEERKTHFLHHRPSHSLSSILQPKPVNQNGFPASNPSVSVLPKCSYRSPLTGILREEHIKDFCNSLVEASVRSATKNLSDSLFFMSGAEGKERNTTTTTATPCFPLSPVTLSLMCDEHDDGALAEDDPGARRPSGKVDSAPGNDVGIEQERRVLSKFCGFLSDLITRGYVRGNE</sequence>
<dbReference type="InterPro" id="IPR033467">
    <property type="entry name" value="Tesmin/TSO1-like_CXC"/>
</dbReference>
<organism evidence="6 7">
    <name type="scientific">Genlisea aurea</name>
    <dbReference type="NCBI Taxonomy" id="192259"/>
    <lineage>
        <taxon>Eukaryota</taxon>
        <taxon>Viridiplantae</taxon>
        <taxon>Streptophyta</taxon>
        <taxon>Embryophyta</taxon>
        <taxon>Tracheophyta</taxon>
        <taxon>Spermatophyta</taxon>
        <taxon>Magnoliopsida</taxon>
        <taxon>eudicotyledons</taxon>
        <taxon>Gunneridae</taxon>
        <taxon>Pentapetalae</taxon>
        <taxon>asterids</taxon>
        <taxon>lamiids</taxon>
        <taxon>Lamiales</taxon>
        <taxon>Lentibulariaceae</taxon>
        <taxon>Genlisea</taxon>
    </lineage>
</organism>
<feature type="domain" description="CRC" evidence="5">
    <location>
        <begin position="96"/>
        <end position="212"/>
    </location>
</feature>
<dbReference type="InterPro" id="IPR005172">
    <property type="entry name" value="CRC"/>
</dbReference>
<dbReference type="PANTHER" id="PTHR12446">
    <property type="entry name" value="TESMIN/TSO1-RELATED"/>
    <property type="match status" value="1"/>
</dbReference>
<comment type="subcellular location">
    <subcellularLocation>
        <location evidence="1">Nucleus</location>
    </subcellularLocation>
</comment>
<feature type="region of interest" description="Disordered" evidence="4">
    <location>
        <begin position="332"/>
        <end position="356"/>
    </location>
</feature>
<comment type="similarity">
    <text evidence="2">Belongs to the lin-54 family.</text>
</comment>
<evidence type="ECO:0000256" key="4">
    <source>
        <dbReference type="SAM" id="MobiDB-lite"/>
    </source>
</evidence>
<dbReference type="OrthoDB" id="6283463at2759"/>
<gene>
    <name evidence="6" type="ORF">M569_09757</name>
</gene>
<evidence type="ECO:0000313" key="6">
    <source>
        <dbReference type="EMBL" id="EPS65022.1"/>
    </source>
</evidence>
<evidence type="ECO:0000313" key="7">
    <source>
        <dbReference type="Proteomes" id="UP000015453"/>
    </source>
</evidence>
<evidence type="ECO:0000256" key="3">
    <source>
        <dbReference type="ARBA" id="ARBA00023242"/>
    </source>
</evidence>
<feature type="compositionally biased region" description="Basic and acidic residues" evidence="4">
    <location>
        <begin position="74"/>
        <end position="94"/>
    </location>
</feature>
<dbReference type="AlphaFoldDB" id="S8DYH8"/>
<keyword evidence="3" id="KW-0539">Nucleus</keyword>
<dbReference type="GO" id="GO:0006355">
    <property type="term" value="P:regulation of DNA-templated transcription"/>
    <property type="evidence" value="ECO:0007669"/>
    <property type="project" value="TreeGrafter"/>
</dbReference>
<dbReference type="GO" id="GO:0005634">
    <property type="term" value="C:nucleus"/>
    <property type="evidence" value="ECO:0007669"/>
    <property type="project" value="UniProtKB-SubCell"/>
</dbReference>
<dbReference type="InterPro" id="IPR028307">
    <property type="entry name" value="Lin-54_fam"/>
</dbReference>